<dbReference type="InterPro" id="IPR000719">
    <property type="entry name" value="Prot_kinase_dom"/>
</dbReference>
<comment type="caution">
    <text evidence="8">The sequence shown here is derived from an EMBL/GenBank/DDBJ whole genome shotgun (WGS) entry which is preliminary data.</text>
</comment>
<evidence type="ECO:0000256" key="1">
    <source>
        <dbReference type="ARBA" id="ARBA00022679"/>
    </source>
</evidence>
<accession>A0ABV1HY35</accession>
<evidence type="ECO:0000313" key="8">
    <source>
        <dbReference type="EMBL" id="MEQ2577831.1"/>
    </source>
</evidence>
<evidence type="ECO:0000256" key="5">
    <source>
        <dbReference type="PROSITE-ProRule" id="PRU10141"/>
    </source>
</evidence>
<dbReference type="RefSeq" id="WP_349143771.1">
    <property type="nucleotide sequence ID" value="NZ_JBBMFC010000004.1"/>
</dbReference>
<keyword evidence="6" id="KW-1133">Transmembrane helix</keyword>
<evidence type="ECO:0000256" key="4">
    <source>
        <dbReference type="ARBA" id="ARBA00022840"/>
    </source>
</evidence>
<evidence type="ECO:0000313" key="9">
    <source>
        <dbReference type="Proteomes" id="UP001470288"/>
    </source>
</evidence>
<name>A0ABV1HY35_9FIRM</name>
<reference evidence="8 9" key="1">
    <citation type="submission" date="2024-03" db="EMBL/GenBank/DDBJ databases">
        <title>Human intestinal bacterial collection.</title>
        <authorList>
            <person name="Pauvert C."/>
            <person name="Hitch T.C.A."/>
            <person name="Clavel T."/>
        </authorList>
    </citation>
    <scope>NUCLEOTIDE SEQUENCE [LARGE SCALE GENOMIC DNA]</scope>
    <source>
        <strain evidence="8 9">CLA-AA-H78B</strain>
    </source>
</reference>
<feature type="binding site" evidence="5">
    <location>
        <position position="41"/>
    </location>
    <ligand>
        <name>ATP</name>
        <dbReference type="ChEBI" id="CHEBI:30616"/>
    </ligand>
</feature>
<dbReference type="Proteomes" id="UP001470288">
    <property type="component" value="Unassembled WGS sequence"/>
</dbReference>
<keyword evidence="4 5" id="KW-0067">ATP-binding</keyword>
<dbReference type="Gene3D" id="3.30.200.20">
    <property type="entry name" value="Phosphorylase Kinase, domain 1"/>
    <property type="match status" value="1"/>
</dbReference>
<feature type="transmembrane region" description="Helical" evidence="6">
    <location>
        <begin position="270"/>
        <end position="293"/>
    </location>
</feature>
<dbReference type="InterPro" id="IPR011009">
    <property type="entry name" value="Kinase-like_dom_sf"/>
</dbReference>
<dbReference type="CDD" id="cd14014">
    <property type="entry name" value="STKc_PknB_like"/>
    <property type="match status" value="1"/>
</dbReference>
<keyword evidence="6" id="KW-0812">Transmembrane</keyword>
<gene>
    <name evidence="8" type="ORF">WMO62_03115</name>
</gene>
<dbReference type="PROSITE" id="PS50011">
    <property type="entry name" value="PROTEIN_KINASE_DOM"/>
    <property type="match status" value="1"/>
</dbReference>
<dbReference type="PANTHER" id="PTHR43289:SF34">
    <property type="entry name" value="SERINE_THREONINE-PROTEIN KINASE YBDM-RELATED"/>
    <property type="match status" value="1"/>
</dbReference>
<feature type="domain" description="Protein kinase" evidence="7">
    <location>
        <begin position="12"/>
        <end position="257"/>
    </location>
</feature>
<dbReference type="Pfam" id="PF00069">
    <property type="entry name" value="Pkinase"/>
    <property type="match status" value="1"/>
</dbReference>
<evidence type="ECO:0000256" key="2">
    <source>
        <dbReference type="ARBA" id="ARBA00022741"/>
    </source>
</evidence>
<keyword evidence="3 8" id="KW-0418">Kinase</keyword>
<protein>
    <submittedName>
        <fullName evidence="8">Serine/threonine-protein kinase</fullName>
        <ecNumber evidence="8">2.7.11.1</ecNumber>
    </submittedName>
</protein>
<dbReference type="PANTHER" id="PTHR43289">
    <property type="entry name" value="MITOGEN-ACTIVATED PROTEIN KINASE KINASE KINASE 20-RELATED"/>
    <property type="match status" value="1"/>
</dbReference>
<evidence type="ECO:0000256" key="6">
    <source>
        <dbReference type="SAM" id="Phobius"/>
    </source>
</evidence>
<sequence length="559" mass="62652">MLENGFLVDGKYKILDVIGRGGMSIVYLAINEKANRSWAVKELIRTDPRAAGISKKETDLLKKLHHPGIAGIVDVIEQKESQLIVMDYVEGHSLDQVLEEQGVCSEREVLDIGIQLCEVLEYLHTRKPPVIYRDLKPSNVMKKPDGKLVLIDFGAAREYRRYSDGDTVLLGTRGYAAPEQYESQGQTDARTDIYSLGVMLFELVTGESPHRLCPVRKIRPELSAGLESILEICTQTDPAERFSSCAELKYALEHSWEMDERYQKRQKRKLAGFFTPVAASICLGIGGIVFSGLETQASRNTYEAYLTAAGNAAVKEEELGNYEKAICLRPGEKDAYLQLLKHGFLDDELLTVEESMRLRGILTEQTASGESFESVFSKNKEGYAAFCYEAGVTYYYKYEETENKKQAQSYFRLAAQSGCLTGAHLVRAEKLSLIAGYYTRIGLVDAAGDDLVDYKQYWEDLVEVSAGNIVMTDNERTAVVVYEELIGQVLFHGESFLEAGARADMIREQLAQVRTHLQQDFTGKDLGGADAFSEIKDRLIQQMEEAEYLLAALEERQGE</sequence>
<proteinExistence type="predicted"/>
<dbReference type="InterPro" id="IPR017441">
    <property type="entry name" value="Protein_kinase_ATP_BS"/>
</dbReference>
<dbReference type="GO" id="GO:0004674">
    <property type="term" value="F:protein serine/threonine kinase activity"/>
    <property type="evidence" value="ECO:0007669"/>
    <property type="project" value="UniProtKB-EC"/>
</dbReference>
<dbReference type="EMBL" id="JBBMFC010000004">
    <property type="protein sequence ID" value="MEQ2577831.1"/>
    <property type="molecule type" value="Genomic_DNA"/>
</dbReference>
<evidence type="ECO:0000259" key="7">
    <source>
        <dbReference type="PROSITE" id="PS50011"/>
    </source>
</evidence>
<organism evidence="8 9">
    <name type="scientific">Hominiventricola aquisgranensis</name>
    <dbReference type="NCBI Taxonomy" id="3133164"/>
    <lineage>
        <taxon>Bacteria</taxon>
        <taxon>Bacillati</taxon>
        <taxon>Bacillota</taxon>
        <taxon>Clostridia</taxon>
        <taxon>Lachnospirales</taxon>
        <taxon>Lachnospiraceae</taxon>
        <taxon>Hominiventricola</taxon>
    </lineage>
</organism>
<dbReference type="SMART" id="SM00220">
    <property type="entry name" value="S_TKc"/>
    <property type="match status" value="1"/>
</dbReference>
<dbReference type="EC" id="2.7.11.1" evidence="8"/>
<keyword evidence="9" id="KW-1185">Reference proteome</keyword>
<evidence type="ECO:0000256" key="3">
    <source>
        <dbReference type="ARBA" id="ARBA00022777"/>
    </source>
</evidence>
<dbReference type="PROSITE" id="PS00107">
    <property type="entry name" value="PROTEIN_KINASE_ATP"/>
    <property type="match status" value="1"/>
</dbReference>
<keyword evidence="6" id="KW-0472">Membrane</keyword>
<keyword evidence="1 8" id="KW-0808">Transferase</keyword>
<keyword evidence="2 5" id="KW-0547">Nucleotide-binding</keyword>
<dbReference type="SUPFAM" id="SSF56112">
    <property type="entry name" value="Protein kinase-like (PK-like)"/>
    <property type="match status" value="1"/>
</dbReference>
<dbReference type="Gene3D" id="1.10.510.10">
    <property type="entry name" value="Transferase(Phosphotransferase) domain 1"/>
    <property type="match status" value="1"/>
</dbReference>